<feature type="binding site" evidence="11">
    <location>
        <position position="185"/>
    </location>
    <ligand>
        <name>substrate</name>
    </ligand>
</feature>
<comment type="catalytic activity">
    <reaction evidence="10 11">
        <text>(S)-dihydroorotate + a quinone = orotate + a quinol</text>
        <dbReference type="Rhea" id="RHEA:30187"/>
        <dbReference type="ChEBI" id="CHEBI:24646"/>
        <dbReference type="ChEBI" id="CHEBI:30839"/>
        <dbReference type="ChEBI" id="CHEBI:30864"/>
        <dbReference type="ChEBI" id="CHEBI:132124"/>
        <dbReference type="EC" id="1.3.5.2"/>
    </reaction>
</comment>
<dbReference type="InterPro" id="IPR001295">
    <property type="entry name" value="Dihydroorotate_DH_CS"/>
</dbReference>
<evidence type="ECO:0000313" key="14">
    <source>
        <dbReference type="Proteomes" id="UP000753961"/>
    </source>
</evidence>
<keyword evidence="7 11" id="KW-0665">Pyrimidine biosynthesis</keyword>
<name>A0A953HQP0_9BACT</name>
<feature type="binding site" evidence="11">
    <location>
        <position position="93"/>
    </location>
    <ligand>
        <name>FMN</name>
        <dbReference type="ChEBI" id="CHEBI:58210"/>
    </ligand>
</feature>
<dbReference type="NCBIfam" id="TIGR01036">
    <property type="entry name" value="pyrD_sub2"/>
    <property type="match status" value="1"/>
</dbReference>
<evidence type="ECO:0000256" key="3">
    <source>
        <dbReference type="ARBA" id="ARBA00005161"/>
    </source>
</evidence>
<dbReference type="NCBIfam" id="NF003652">
    <property type="entry name" value="PRK05286.2-5"/>
    <property type="match status" value="1"/>
</dbReference>
<gene>
    <name evidence="11" type="primary">pyrD</name>
    <name evidence="13" type="ORF">KUV50_00715</name>
</gene>
<comment type="cofactor">
    <cofactor evidence="11">
        <name>FMN</name>
        <dbReference type="ChEBI" id="CHEBI:58210"/>
    </cofactor>
    <text evidence="11">Binds 1 FMN per subunit.</text>
</comment>
<feature type="binding site" evidence="11">
    <location>
        <position position="272"/>
    </location>
    <ligand>
        <name>FMN</name>
        <dbReference type="ChEBI" id="CHEBI:58210"/>
    </ligand>
</feature>
<dbReference type="Proteomes" id="UP000753961">
    <property type="component" value="Unassembled WGS sequence"/>
</dbReference>
<feature type="binding site" evidence="11">
    <location>
        <position position="73"/>
    </location>
    <ligand>
        <name>substrate</name>
    </ligand>
</feature>
<dbReference type="CDD" id="cd04738">
    <property type="entry name" value="DHOD_2_like"/>
    <property type="match status" value="1"/>
</dbReference>
<dbReference type="PANTHER" id="PTHR48109">
    <property type="entry name" value="DIHYDROOROTATE DEHYDROGENASE (QUINONE), MITOCHONDRIAL-RELATED"/>
    <property type="match status" value="1"/>
</dbReference>
<evidence type="ECO:0000256" key="11">
    <source>
        <dbReference type="HAMAP-Rule" id="MF_00225"/>
    </source>
</evidence>
<comment type="caution">
    <text evidence="11">Lacks conserved residue(s) required for the propagation of feature annotation.</text>
</comment>
<dbReference type="InterPro" id="IPR005720">
    <property type="entry name" value="Dihydroorotate_DH_cat"/>
</dbReference>
<evidence type="ECO:0000256" key="4">
    <source>
        <dbReference type="ARBA" id="ARBA00005359"/>
    </source>
</evidence>
<dbReference type="InterPro" id="IPR012135">
    <property type="entry name" value="Dihydroorotate_DH_1_2"/>
</dbReference>
<comment type="subcellular location">
    <subcellularLocation>
        <location evidence="11">Cell membrane</location>
        <topology evidence="11">Peripheral membrane protein</topology>
    </subcellularLocation>
    <subcellularLocation>
        <location evidence="2">Membrane</location>
    </subcellularLocation>
</comment>
<keyword evidence="6 11" id="KW-0288">FMN</keyword>
<dbReference type="GO" id="GO:0005886">
    <property type="term" value="C:plasma membrane"/>
    <property type="evidence" value="ECO:0007669"/>
    <property type="project" value="UniProtKB-SubCell"/>
</dbReference>
<accession>A0A953HQP0</accession>
<dbReference type="GO" id="GO:0106430">
    <property type="term" value="F:dihydroorotate dehydrogenase (quinone) activity"/>
    <property type="evidence" value="ECO:0007669"/>
    <property type="project" value="UniProtKB-EC"/>
</dbReference>
<protein>
    <recommendedName>
        <fullName evidence="11">Dihydroorotate dehydrogenase (quinone)</fullName>
        <ecNumber evidence="11">1.3.5.2</ecNumber>
    </recommendedName>
    <alternativeName>
        <fullName evidence="11">DHOdehase</fullName>
        <shortName evidence="11">DHOD</shortName>
        <shortName evidence="11">DHODase</shortName>
    </alternativeName>
    <alternativeName>
        <fullName evidence="11">Dihydroorotate oxidase</fullName>
    </alternativeName>
</protein>
<dbReference type="PROSITE" id="PS00911">
    <property type="entry name" value="DHODEHASE_1"/>
    <property type="match status" value="1"/>
</dbReference>
<dbReference type="GO" id="GO:0006207">
    <property type="term" value="P:'de novo' pyrimidine nucleobase biosynthetic process"/>
    <property type="evidence" value="ECO:0007669"/>
    <property type="project" value="UniProtKB-UniRule"/>
</dbReference>
<comment type="pathway">
    <text evidence="3 11">Pyrimidine metabolism; UMP biosynthesis via de novo pathway; orotate from (S)-dihydroorotate (quinone route): step 1/1.</text>
</comment>
<evidence type="ECO:0000256" key="6">
    <source>
        <dbReference type="ARBA" id="ARBA00022643"/>
    </source>
</evidence>
<dbReference type="GO" id="GO:0005737">
    <property type="term" value="C:cytoplasm"/>
    <property type="evidence" value="ECO:0007669"/>
    <property type="project" value="InterPro"/>
</dbReference>
<evidence type="ECO:0000256" key="2">
    <source>
        <dbReference type="ARBA" id="ARBA00004370"/>
    </source>
</evidence>
<feature type="binding site" evidence="11">
    <location>
        <begin position="69"/>
        <end position="73"/>
    </location>
    <ligand>
        <name>FMN</name>
        <dbReference type="ChEBI" id="CHEBI:58210"/>
    </ligand>
</feature>
<sequence length="345" mass="38361">MSMYESILKPYMFRRDAEEAHTKTMALLRLAASVPGGKAMLKRRFVLTDARLEKTLMGISFKNPVGLAAGFDKDGKYIDLLPLLGFGFAEIGTVTPRAQVGNPRPRLFRLEKDEALINRMGFNNEGVMALKRRLEQRKDSRFVLGANIGKNKDTANDDAFKDYVICFRELRSLVNFFVINVSSPNTPGLRELQNKESLRRILGSVQSINESRIPVLLKIAPDMNLHLLDDIMEVLGETQMDGIVCHNTTIRRAPLKTSAADIEQLGAGGLSGRPLDAMFQNLLYEVDQRLPRGAVRIGSGGVHDAETALRKLKTGADLVEVYTGLIYQGPGFVRQILSRLLSENT</sequence>
<dbReference type="Gene3D" id="3.20.20.70">
    <property type="entry name" value="Aldolase class I"/>
    <property type="match status" value="1"/>
</dbReference>
<dbReference type="HAMAP" id="MF_00225">
    <property type="entry name" value="DHO_dh_type2"/>
    <property type="match status" value="1"/>
</dbReference>
<keyword evidence="9 11" id="KW-0472">Membrane</keyword>
<keyword evidence="14" id="KW-1185">Reference proteome</keyword>
<dbReference type="PIRSF" id="PIRSF000164">
    <property type="entry name" value="DHO_oxidase"/>
    <property type="match status" value="1"/>
</dbReference>
<evidence type="ECO:0000313" key="13">
    <source>
        <dbReference type="EMBL" id="MBY5956635.1"/>
    </source>
</evidence>
<feature type="binding site" evidence="11">
    <location>
        <begin position="322"/>
        <end position="323"/>
    </location>
    <ligand>
        <name>FMN</name>
        <dbReference type="ChEBI" id="CHEBI:58210"/>
    </ligand>
</feature>
<feature type="active site" description="Nucleophile" evidence="11">
    <location>
        <position position="183"/>
    </location>
</feature>
<evidence type="ECO:0000256" key="1">
    <source>
        <dbReference type="ARBA" id="ARBA00003125"/>
    </source>
</evidence>
<dbReference type="RefSeq" id="WP_222578160.1">
    <property type="nucleotide sequence ID" value="NZ_JAHVHU010000002.1"/>
</dbReference>
<keyword evidence="11" id="KW-1003">Cell membrane</keyword>
<feature type="binding site" evidence="11">
    <location>
        <position position="218"/>
    </location>
    <ligand>
        <name>FMN</name>
        <dbReference type="ChEBI" id="CHEBI:58210"/>
    </ligand>
</feature>
<evidence type="ECO:0000256" key="10">
    <source>
        <dbReference type="ARBA" id="ARBA00048639"/>
    </source>
</evidence>
<dbReference type="Pfam" id="PF01180">
    <property type="entry name" value="DHO_dh"/>
    <property type="match status" value="1"/>
</dbReference>
<feature type="binding site" evidence="11">
    <location>
        <position position="147"/>
    </location>
    <ligand>
        <name>FMN</name>
        <dbReference type="ChEBI" id="CHEBI:58210"/>
    </ligand>
</feature>
<feature type="binding site" evidence="11">
    <location>
        <begin position="247"/>
        <end position="248"/>
    </location>
    <ligand>
        <name>substrate</name>
    </ligand>
</feature>
<evidence type="ECO:0000256" key="9">
    <source>
        <dbReference type="ARBA" id="ARBA00023136"/>
    </source>
</evidence>
<proteinExistence type="inferred from homology"/>
<reference evidence="13" key="1">
    <citation type="submission" date="2021-06" db="EMBL/GenBank/DDBJ databases">
        <title>44 bacteria genomes isolated from Dapeng, Shenzhen.</title>
        <authorList>
            <person name="Zheng W."/>
            <person name="Yu S."/>
            <person name="Huang Y."/>
        </authorList>
    </citation>
    <scope>NUCLEOTIDE SEQUENCE</scope>
    <source>
        <strain evidence="13">DP5N28-2</strain>
    </source>
</reference>
<dbReference type="EMBL" id="JAHVHU010000002">
    <property type="protein sequence ID" value="MBY5956635.1"/>
    <property type="molecule type" value="Genomic_DNA"/>
</dbReference>
<keyword evidence="5 11" id="KW-0285">Flavoprotein</keyword>
<dbReference type="AlphaFoldDB" id="A0A953HQP0"/>
<dbReference type="InterPro" id="IPR050074">
    <property type="entry name" value="DHO_dehydrogenase"/>
</dbReference>
<feature type="binding site" evidence="11">
    <location>
        <begin position="118"/>
        <end position="122"/>
    </location>
    <ligand>
        <name>substrate</name>
    </ligand>
</feature>
<dbReference type="SUPFAM" id="SSF51395">
    <property type="entry name" value="FMN-linked oxidoreductases"/>
    <property type="match status" value="1"/>
</dbReference>
<dbReference type="EC" id="1.3.5.2" evidence="11"/>
<dbReference type="InterPro" id="IPR005719">
    <property type="entry name" value="Dihydroorotate_DH_2"/>
</dbReference>
<evidence type="ECO:0000256" key="8">
    <source>
        <dbReference type="ARBA" id="ARBA00023002"/>
    </source>
</evidence>
<comment type="caution">
    <text evidence="13">The sequence shown here is derived from an EMBL/GenBank/DDBJ whole genome shotgun (WGS) entry which is preliminary data.</text>
</comment>
<feature type="binding site" evidence="11">
    <location>
        <position position="180"/>
    </location>
    <ligand>
        <name>substrate</name>
    </ligand>
</feature>
<comment type="function">
    <text evidence="1 11">Catalyzes the conversion of dihydroorotate to orotate with quinone as electron acceptor.</text>
</comment>
<evidence type="ECO:0000259" key="12">
    <source>
        <dbReference type="Pfam" id="PF01180"/>
    </source>
</evidence>
<evidence type="ECO:0000256" key="5">
    <source>
        <dbReference type="ARBA" id="ARBA00022630"/>
    </source>
</evidence>
<comment type="similarity">
    <text evidence="4 11">Belongs to the dihydroorotate dehydrogenase family. Type 2 subfamily.</text>
</comment>
<organism evidence="13 14">
    <name type="scientific">Membranihabitans marinus</name>
    <dbReference type="NCBI Taxonomy" id="1227546"/>
    <lineage>
        <taxon>Bacteria</taxon>
        <taxon>Pseudomonadati</taxon>
        <taxon>Bacteroidota</taxon>
        <taxon>Saprospiria</taxon>
        <taxon>Saprospirales</taxon>
        <taxon>Saprospiraceae</taxon>
        <taxon>Membranihabitans</taxon>
    </lineage>
</organism>
<comment type="subunit">
    <text evidence="11">Monomer.</text>
</comment>
<keyword evidence="8 11" id="KW-0560">Oxidoreductase</keyword>
<dbReference type="GO" id="GO:0044205">
    <property type="term" value="P:'de novo' UMP biosynthetic process"/>
    <property type="evidence" value="ECO:0007669"/>
    <property type="project" value="UniProtKB-UniRule"/>
</dbReference>
<dbReference type="InterPro" id="IPR013785">
    <property type="entry name" value="Aldolase_TIM"/>
</dbReference>
<feature type="binding site" evidence="11">
    <location>
        <position position="301"/>
    </location>
    <ligand>
        <name>FMN</name>
        <dbReference type="ChEBI" id="CHEBI:58210"/>
    </ligand>
</feature>
<dbReference type="PANTHER" id="PTHR48109:SF4">
    <property type="entry name" value="DIHYDROOROTATE DEHYDROGENASE (QUINONE), MITOCHONDRIAL"/>
    <property type="match status" value="1"/>
</dbReference>
<feature type="binding site" evidence="11">
    <location>
        <position position="180"/>
    </location>
    <ligand>
        <name>FMN</name>
        <dbReference type="ChEBI" id="CHEBI:58210"/>
    </ligand>
</feature>
<feature type="domain" description="Dihydroorotate dehydrogenase catalytic" evidence="12">
    <location>
        <begin position="52"/>
        <end position="341"/>
    </location>
</feature>
<evidence type="ECO:0000256" key="7">
    <source>
        <dbReference type="ARBA" id="ARBA00022975"/>
    </source>
</evidence>